<dbReference type="EMBL" id="JAZGSY010000106">
    <property type="protein sequence ID" value="KAL1840602.1"/>
    <property type="molecule type" value="Genomic_DNA"/>
</dbReference>
<protein>
    <recommendedName>
        <fullName evidence="4">P-type ATPase N-terminal domain-containing protein</fullName>
    </recommendedName>
</protein>
<feature type="compositionally biased region" description="Basic and acidic residues" evidence="3">
    <location>
        <begin position="77"/>
        <end position="93"/>
    </location>
</feature>
<reference evidence="5 6" key="1">
    <citation type="journal article" date="2024" name="Commun. Biol.">
        <title>Comparative genomic analysis of thermophilic fungi reveals convergent evolutionary adaptations and gene losses.</title>
        <authorList>
            <person name="Steindorff A.S."/>
            <person name="Aguilar-Pontes M.V."/>
            <person name="Robinson A.J."/>
            <person name="Andreopoulos B."/>
            <person name="LaButti K."/>
            <person name="Kuo A."/>
            <person name="Mondo S."/>
            <person name="Riley R."/>
            <person name="Otillar R."/>
            <person name="Haridas S."/>
            <person name="Lipzen A."/>
            <person name="Grimwood J."/>
            <person name="Schmutz J."/>
            <person name="Clum A."/>
            <person name="Reid I.D."/>
            <person name="Moisan M.C."/>
            <person name="Butler G."/>
            <person name="Nguyen T.T.M."/>
            <person name="Dewar K."/>
            <person name="Conant G."/>
            <person name="Drula E."/>
            <person name="Henrissat B."/>
            <person name="Hansel C."/>
            <person name="Singer S."/>
            <person name="Hutchinson M.I."/>
            <person name="de Vries R.P."/>
            <person name="Natvig D.O."/>
            <person name="Powell A.J."/>
            <person name="Tsang A."/>
            <person name="Grigoriev I.V."/>
        </authorList>
    </citation>
    <scope>NUCLEOTIDE SEQUENCE [LARGE SCALE GENOMIC DNA]</scope>
    <source>
        <strain evidence="5 6">CBS 620.91</strain>
    </source>
</reference>
<evidence type="ECO:0000256" key="2">
    <source>
        <dbReference type="ARBA" id="ARBA00022448"/>
    </source>
</evidence>
<evidence type="ECO:0000256" key="3">
    <source>
        <dbReference type="SAM" id="MobiDB-lite"/>
    </source>
</evidence>
<dbReference type="InterPro" id="IPR032631">
    <property type="entry name" value="P-type_ATPase_N"/>
</dbReference>
<proteinExistence type="predicted"/>
<comment type="subcellular location">
    <subcellularLocation>
        <location evidence="1">Endomembrane system</location>
    </subcellularLocation>
</comment>
<gene>
    <name evidence="5" type="ORF">VTJ49DRAFT_289</name>
</gene>
<keyword evidence="2" id="KW-0813">Transport</keyword>
<dbReference type="Pfam" id="PF16209">
    <property type="entry name" value="PhoLip_ATPase_N"/>
    <property type="match status" value="1"/>
</dbReference>
<evidence type="ECO:0000259" key="4">
    <source>
        <dbReference type="Pfam" id="PF16209"/>
    </source>
</evidence>
<evidence type="ECO:0000313" key="6">
    <source>
        <dbReference type="Proteomes" id="UP001583172"/>
    </source>
</evidence>
<name>A0ABR3VGF9_HUMIN</name>
<dbReference type="Proteomes" id="UP001583172">
    <property type="component" value="Unassembled WGS sequence"/>
</dbReference>
<feature type="domain" description="P-type ATPase N-terminal" evidence="4">
    <location>
        <begin position="114"/>
        <end position="161"/>
    </location>
</feature>
<sequence length="181" mass="20206">MEPPRPEEGNAAQDVTEADLITQRSRWATRKLTVKSSAVKRLSLRGRGHHKNSSIEKKRVSGGTDISKPPNGSNDHGATEEQQRQDENHDGPGPRELYFGLPLPRELQDDDGEPIQQFTRNKIRTAKYTPLSFIPKNLFFQFQNVANIFFLFLVILVVSPPGTPPFCSSPANTRADNALSI</sequence>
<comment type="caution">
    <text evidence="5">The sequence shown here is derived from an EMBL/GenBank/DDBJ whole genome shotgun (WGS) entry which is preliminary data.</text>
</comment>
<organism evidence="5 6">
    <name type="scientific">Humicola insolens</name>
    <name type="common">Soft-rot fungus</name>
    <dbReference type="NCBI Taxonomy" id="85995"/>
    <lineage>
        <taxon>Eukaryota</taxon>
        <taxon>Fungi</taxon>
        <taxon>Dikarya</taxon>
        <taxon>Ascomycota</taxon>
        <taxon>Pezizomycotina</taxon>
        <taxon>Sordariomycetes</taxon>
        <taxon>Sordariomycetidae</taxon>
        <taxon>Sordariales</taxon>
        <taxon>Chaetomiaceae</taxon>
        <taxon>Mycothermus</taxon>
    </lineage>
</organism>
<evidence type="ECO:0000313" key="5">
    <source>
        <dbReference type="EMBL" id="KAL1840602.1"/>
    </source>
</evidence>
<feature type="compositionally biased region" description="Basic residues" evidence="3">
    <location>
        <begin position="42"/>
        <end position="52"/>
    </location>
</feature>
<evidence type="ECO:0000256" key="1">
    <source>
        <dbReference type="ARBA" id="ARBA00004308"/>
    </source>
</evidence>
<accession>A0ABR3VGF9</accession>
<dbReference type="PANTHER" id="PTHR24092:SF180">
    <property type="entry name" value="PHOSPHOLIPID-TRANSPORTING ATPASE DNF1-RELATED"/>
    <property type="match status" value="1"/>
</dbReference>
<keyword evidence="6" id="KW-1185">Reference proteome</keyword>
<dbReference type="PANTHER" id="PTHR24092">
    <property type="entry name" value="PROBABLE PHOSPHOLIPID-TRANSPORTING ATPASE"/>
    <property type="match status" value="1"/>
</dbReference>
<feature type="region of interest" description="Disordered" evidence="3">
    <location>
        <begin position="37"/>
        <end position="114"/>
    </location>
</feature>